<dbReference type="PANTHER" id="PTHR46600:SF7">
    <property type="entry name" value="SI:DKEY-228B2.6-RELATED"/>
    <property type="match status" value="1"/>
</dbReference>
<evidence type="ECO:0000256" key="2">
    <source>
        <dbReference type="ARBA" id="ARBA00022771"/>
    </source>
</evidence>
<dbReference type="Gene3D" id="6.20.210.20">
    <property type="entry name" value="THAP domain"/>
    <property type="match status" value="1"/>
</dbReference>
<evidence type="ECO:0000259" key="7">
    <source>
        <dbReference type="PROSITE" id="PS50950"/>
    </source>
</evidence>
<keyword evidence="3" id="KW-0862">Zinc</keyword>
<keyword evidence="6" id="KW-0131">Cell cycle</keyword>
<evidence type="ECO:0000256" key="3">
    <source>
        <dbReference type="ARBA" id="ARBA00022833"/>
    </source>
</evidence>
<evidence type="ECO:0000256" key="6">
    <source>
        <dbReference type="RuleBase" id="RU369073"/>
    </source>
</evidence>
<evidence type="ECO:0000256" key="1">
    <source>
        <dbReference type="ARBA" id="ARBA00022723"/>
    </source>
</evidence>
<dbReference type="InterPro" id="IPR038441">
    <property type="entry name" value="THAP_Znf_sf"/>
</dbReference>
<evidence type="ECO:0000256" key="5">
    <source>
        <dbReference type="PROSITE-ProRule" id="PRU00309"/>
    </source>
</evidence>
<keyword evidence="4 5" id="KW-0238">DNA-binding</keyword>
<reference evidence="8 9" key="2">
    <citation type="submission" date="2017-04" db="EMBL/GenBank/DDBJ databases">
        <title>CpG methylation of centromeres and impact of large insertions on vertebrate speciation.</title>
        <authorList>
            <person name="Ichikawa K."/>
            <person name="Yoshimura J."/>
            <person name="Morishita S."/>
        </authorList>
    </citation>
    <scope>NUCLEOTIDE SEQUENCE</scope>
    <source>
        <strain evidence="8 9">HNI</strain>
    </source>
</reference>
<dbReference type="GO" id="GO:0005654">
    <property type="term" value="C:nucleoplasm"/>
    <property type="evidence" value="ECO:0007669"/>
    <property type="project" value="UniProtKB-SubCell"/>
</dbReference>
<dbReference type="InterPro" id="IPR026516">
    <property type="entry name" value="THAP1/10"/>
</dbReference>
<evidence type="ECO:0000313" key="9">
    <source>
        <dbReference type="Proteomes" id="UP000265180"/>
    </source>
</evidence>
<dbReference type="InterPro" id="IPR006612">
    <property type="entry name" value="THAP_Znf"/>
</dbReference>
<dbReference type="PANTHER" id="PTHR46600">
    <property type="entry name" value="THAP DOMAIN-CONTAINING"/>
    <property type="match status" value="1"/>
</dbReference>
<reference key="1">
    <citation type="journal article" date="2007" name="Nature">
        <title>The medaka draft genome and insights into vertebrate genome evolution.</title>
        <authorList>
            <person name="Kasahara M."/>
            <person name="Naruse K."/>
            <person name="Sasaki S."/>
            <person name="Nakatani Y."/>
            <person name="Qu W."/>
            <person name="Ahsan B."/>
            <person name="Yamada T."/>
            <person name="Nagayasu Y."/>
            <person name="Doi K."/>
            <person name="Kasai Y."/>
            <person name="Jindo T."/>
            <person name="Kobayashi D."/>
            <person name="Shimada A."/>
            <person name="Toyoda A."/>
            <person name="Kuroki Y."/>
            <person name="Fujiyama A."/>
            <person name="Sasaki T."/>
            <person name="Shimizu A."/>
            <person name="Asakawa S."/>
            <person name="Shimizu N."/>
            <person name="Hashimoto S."/>
            <person name="Yang J."/>
            <person name="Lee Y."/>
            <person name="Matsushima K."/>
            <person name="Sugano S."/>
            <person name="Sakaizumi M."/>
            <person name="Narita T."/>
            <person name="Ohishi K."/>
            <person name="Haga S."/>
            <person name="Ohta F."/>
            <person name="Nomoto H."/>
            <person name="Nogata K."/>
            <person name="Morishita T."/>
            <person name="Endo T."/>
            <person name="Shin-I T."/>
            <person name="Takeda H."/>
            <person name="Morishita S."/>
            <person name="Kohara Y."/>
        </authorList>
    </citation>
    <scope>NUCLEOTIDE SEQUENCE [LARGE SCALE GENOMIC DNA]</scope>
    <source>
        <strain>Hd-rR</strain>
    </source>
</reference>
<reference evidence="8" key="4">
    <citation type="submission" date="2025-09" db="UniProtKB">
        <authorList>
            <consortium name="Ensembl"/>
        </authorList>
    </citation>
    <scope>IDENTIFICATION</scope>
    <source>
        <strain evidence="8">HNI</strain>
    </source>
</reference>
<keyword evidence="6" id="KW-0539">Nucleus</keyword>
<accession>A0A3P9K1G2</accession>
<evidence type="ECO:0000313" key="8">
    <source>
        <dbReference type="Ensembl" id="ENSORLP00020002387.1"/>
    </source>
</evidence>
<organism evidence="8 9">
    <name type="scientific">Oryzias latipes</name>
    <name type="common">Japanese rice fish</name>
    <name type="synonym">Japanese killifish</name>
    <dbReference type="NCBI Taxonomy" id="8090"/>
    <lineage>
        <taxon>Eukaryota</taxon>
        <taxon>Metazoa</taxon>
        <taxon>Chordata</taxon>
        <taxon>Craniata</taxon>
        <taxon>Vertebrata</taxon>
        <taxon>Euteleostomi</taxon>
        <taxon>Actinopterygii</taxon>
        <taxon>Neopterygii</taxon>
        <taxon>Teleostei</taxon>
        <taxon>Neoteleostei</taxon>
        <taxon>Acanthomorphata</taxon>
        <taxon>Ovalentaria</taxon>
        <taxon>Atherinomorphae</taxon>
        <taxon>Beloniformes</taxon>
        <taxon>Adrianichthyidae</taxon>
        <taxon>Oryziinae</taxon>
        <taxon>Oryzias</taxon>
    </lineage>
</organism>
<comment type="subcellular location">
    <subcellularLocation>
        <location evidence="6">Nucleus</location>
        <location evidence="6">Nucleoplasm</location>
    </subcellularLocation>
</comment>
<dbReference type="PROSITE" id="PS50950">
    <property type="entry name" value="ZF_THAP"/>
    <property type="match status" value="1"/>
</dbReference>
<dbReference type="GO" id="GO:0001935">
    <property type="term" value="P:endothelial cell proliferation"/>
    <property type="evidence" value="ECO:0007669"/>
    <property type="project" value="UniProtKB-UniRule"/>
</dbReference>
<dbReference type="Ensembl" id="ENSORLT00020011402.1">
    <property type="protein sequence ID" value="ENSORLP00020002387.1"/>
    <property type="gene ID" value="ENSORLG00020003137.1"/>
</dbReference>
<dbReference type="GO" id="GO:0043565">
    <property type="term" value="F:sequence-specific DNA binding"/>
    <property type="evidence" value="ECO:0007669"/>
    <property type="project" value="UniProtKB-UniRule"/>
</dbReference>
<dbReference type="GO" id="GO:0008270">
    <property type="term" value="F:zinc ion binding"/>
    <property type="evidence" value="ECO:0007669"/>
    <property type="project" value="UniProtKB-KW"/>
</dbReference>
<keyword evidence="2 5" id="KW-0863">Zinc-finger</keyword>
<dbReference type="GO" id="GO:0003700">
    <property type="term" value="F:DNA-binding transcription factor activity"/>
    <property type="evidence" value="ECO:0007669"/>
    <property type="project" value="UniProtKB-UniRule"/>
</dbReference>
<comment type="similarity">
    <text evidence="6">Belongs to the THAP1 family.</text>
</comment>
<name>A0A3P9K1G2_ORYLA</name>
<dbReference type="Pfam" id="PF05485">
    <property type="entry name" value="THAP"/>
    <property type="match status" value="1"/>
</dbReference>
<sequence length="86" mass="10032">QPNFHCCVPKCSVTAKCISFVSLHNFPKDGDICKKWVIHYQRDPFEKTDHTRVCSRHFVPEDLINARLDIGMGKEGRNAPKRNHRR</sequence>
<protein>
    <recommendedName>
        <fullName evidence="6">THAP domain-containing protein 1</fullName>
    </recommendedName>
</protein>
<evidence type="ECO:0000256" key="4">
    <source>
        <dbReference type="ARBA" id="ARBA00023125"/>
    </source>
</evidence>
<comment type="function">
    <text evidence="6">DNA-binding transcription regulator that regulates endothelial cell proliferation and G1/S cell-cycle progression. Specifically binds the 5'-[AT]NTNN[GT]GGCA[AGT]-3' core DNA sequence and acts by modulating expression of pRB-E2F cell-cycle target genes.</text>
</comment>
<dbReference type="SMART" id="SM00980">
    <property type="entry name" value="THAP"/>
    <property type="match status" value="1"/>
</dbReference>
<dbReference type="SUPFAM" id="SSF57716">
    <property type="entry name" value="Glucocorticoid receptor-like (DNA-binding domain)"/>
    <property type="match status" value="1"/>
</dbReference>
<feature type="domain" description="THAP-type" evidence="7">
    <location>
        <begin position="1"/>
        <end position="86"/>
    </location>
</feature>
<proteinExistence type="inferred from homology"/>
<keyword evidence="6" id="KW-0805">Transcription regulation</keyword>
<keyword evidence="1" id="KW-0479">Metal-binding</keyword>
<dbReference type="Proteomes" id="UP000265180">
    <property type="component" value="Chromosome 19"/>
</dbReference>
<keyword evidence="6" id="KW-0175">Coiled coil</keyword>
<keyword evidence="6" id="KW-0804">Transcription</keyword>
<reference evidence="8" key="3">
    <citation type="submission" date="2025-08" db="UniProtKB">
        <authorList>
            <consortium name="Ensembl"/>
        </authorList>
    </citation>
    <scope>IDENTIFICATION</scope>
    <source>
        <strain evidence="8">HNI</strain>
    </source>
</reference>
<dbReference type="AlphaFoldDB" id="A0A3P9K1G2"/>